<protein>
    <submittedName>
        <fullName evidence="2">Uncharacterized protein</fullName>
    </submittedName>
</protein>
<reference evidence="2" key="1">
    <citation type="submission" date="2015-04" db="UniProtKB">
        <authorList>
            <consortium name="EnsemblPlants"/>
        </authorList>
    </citation>
    <scope>IDENTIFICATION</scope>
    <source>
        <strain evidence="2">SL10</strain>
    </source>
</reference>
<dbReference type="EnsemblPlants" id="ONIVA04G25510.1">
    <property type="protein sequence ID" value="ONIVA04G25510.1"/>
    <property type="gene ID" value="ONIVA04G25510"/>
</dbReference>
<dbReference type="AlphaFoldDB" id="A0A0E0H6F9"/>
<accession>A0A0E0H6F9</accession>
<keyword evidence="3" id="KW-1185">Reference proteome</keyword>
<dbReference type="Proteomes" id="UP000006591">
    <property type="component" value="Chromosome 4"/>
</dbReference>
<dbReference type="Gramene" id="ONIVA04G25510.1">
    <property type="protein sequence ID" value="ONIVA04G25510.1"/>
    <property type="gene ID" value="ONIVA04G25510"/>
</dbReference>
<organism evidence="2">
    <name type="scientific">Oryza nivara</name>
    <name type="common">Indian wild rice</name>
    <name type="synonym">Oryza sativa f. spontanea</name>
    <dbReference type="NCBI Taxonomy" id="4536"/>
    <lineage>
        <taxon>Eukaryota</taxon>
        <taxon>Viridiplantae</taxon>
        <taxon>Streptophyta</taxon>
        <taxon>Embryophyta</taxon>
        <taxon>Tracheophyta</taxon>
        <taxon>Spermatophyta</taxon>
        <taxon>Magnoliopsida</taxon>
        <taxon>Liliopsida</taxon>
        <taxon>Poales</taxon>
        <taxon>Poaceae</taxon>
        <taxon>BOP clade</taxon>
        <taxon>Oryzoideae</taxon>
        <taxon>Oryzeae</taxon>
        <taxon>Oryzinae</taxon>
        <taxon>Oryza</taxon>
    </lineage>
</organism>
<evidence type="ECO:0000256" key="1">
    <source>
        <dbReference type="SAM" id="MobiDB-lite"/>
    </source>
</evidence>
<evidence type="ECO:0000313" key="3">
    <source>
        <dbReference type="Proteomes" id="UP000006591"/>
    </source>
</evidence>
<proteinExistence type="predicted"/>
<feature type="region of interest" description="Disordered" evidence="1">
    <location>
        <begin position="66"/>
        <end position="91"/>
    </location>
</feature>
<evidence type="ECO:0000313" key="2">
    <source>
        <dbReference type="EnsemblPlants" id="ONIVA04G25510.1"/>
    </source>
</evidence>
<name>A0A0E0H6F9_ORYNI</name>
<dbReference type="HOGENOM" id="CLU_1491335_0_0_1"/>
<reference evidence="2" key="2">
    <citation type="submission" date="2018-04" db="EMBL/GenBank/DDBJ databases">
        <title>OnivRS2 (Oryza nivara Reference Sequence Version 2).</title>
        <authorList>
            <person name="Zhang J."/>
            <person name="Kudrna D."/>
            <person name="Lee S."/>
            <person name="Talag J."/>
            <person name="Rajasekar S."/>
            <person name="Welchert J."/>
            <person name="Hsing Y.-I."/>
            <person name="Wing R.A."/>
        </authorList>
    </citation>
    <scope>NUCLEOTIDE SEQUENCE [LARGE SCALE GENOMIC DNA]</scope>
    <source>
        <strain evidence="2">SL10</strain>
    </source>
</reference>
<sequence length="181" mass="20663">MELAYSLLRTARCGGRRRPWRARSFIGGEGERSGKMNSKHSSERIGFRLATGSRARSYAMRTRVRRARRRRPNGSRARGWKASGARPGAPPVTLRIEIHPWHWTKSRGGPLPSHGSRLPAKEAVDKGNDTGEQARRRLLVSRYSVTVVSQILKTPYNTVLQNRGQRRYVVSLVCIRYCRWP</sequence>